<protein>
    <submittedName>
        <fullName evidence="1">Pheromone A receptor-domain-containing protein</fullName>
    </submittedName>
</protein>
<proteinExistence type="predicted"/>
<keyword evidence="2" id="KW-1185">Reference proteome</keyword>
<dbReference type="Proteomes" id="UP000814128">
    <property type="component" value="Unassembled WGS sequence"/>
</dbReference>
<dbReference type="EMBL" id="MU273642">
    <property type="protein sequence ID" value="KAI0030044.1"/>
    <property type="molecule type" value="Genomic_DNA"/>
</dbReference>
<name>A0ACB8QE65_9AGAM</name>
<reference evidence="1" key="1">
    <citation type="submission" date="2021-02" db="EMBL/GenBank/DDBJ databases">
        <authorList>
            <consortium name="DOE Joint Genome Institute"/>
            <person name="Ahrendt S."/>
            <person name="Looney B.P."/>
            <person name="Miyauchi S."/>
            <person name="Morin E."/>
            <person name="Drula E."/>
            <person name="Courty P.E."/>
            <person name="Chicoki N."/>
            <person name="Fauchery L."/>
            <person name="Kohler A."/>
            <person name="Kuo A."/>
            <person name="Labutti K."/>
            <person name="Pangilinan J."/>
            <person name="Lipzen A."/>
            <person name="Riley R."/>
            <person name="Andreopoulos W."/>
            <person name="He G."/>
            <person name="Johnson J."/>
            <person name="Barry K.W."/>
            <person name="Grigoriev I.V."/>
            <person name="Nagy L."/>
            <person name="Hibbett D."/>
            <person name="Henrissat B."/>
            <person name="Matheny P.B."/>
            <person name="Labbe J."/>
            <person name="Martin F."/>
        </authorList>
    </citation>
    <scope>NUCLEOTIDE SEQUENCE</scope>
    <source>
        <strain evidence="1">EC-137</strain>
    </source>
</reference>
<comment type="caution">
    <text evidence="1">The sequence shown here is derived from an EMBL/GenBank/DDBJ whole genome shotgun (WGS) entry which is preliminary data.</text>
</comment>
<sequence length="307" mass="33691">MRSIESRDLREKRIDLAIKWGLGALLPALVTGAFYYTNQGARFQIVGIIGCANAPYPSGLTTLTISSWSVIFSTISALFYCRASPVTLHALQLLTVLQPKFYVFYRHRRDTDQFLQSSTSISRTRYMRVLALGCLDILFTLPSGIVALYSTLQPHPQPVSFYPGWDVVHDQWQPRTTPFAAILASGRYAVFQVFFPRTVSLVLSLIIFALFGLTDEARGTYRSRMSGLDFDEIVLKQPSVVESGSSHGCISSGRASAFVFIIDAEDGLKLASLASSSDPKAGATRDENSMPRSGAGSADSPLIVVER</sequence>
<evidence type="ECO:0000313" key="1">
    <source>
        <dbReference type="EMBL" id="KAI0030044.1"/>
    </source>
</evidence>
<accession>A0ACB8QE65</accession>
<reference evidence="1" key="2">
    <citation type="journal article" date="2022" name="New Phytol.">
        <title>Evolutionary transition to the ectomycorrhizal habit in the genomes of a hyperdiverse lineage of mushroom-forming fungi.</title>
        <authorList>
            <person name="Looney B."/>
            <person name="Miyauchi S."/>
            <person name="Morin E."/>
            <person name="Drula E."/>
            <person name="Courty P.E."/>
            <person name="Kohler A."/>
            <person name="Kuo A."/>
            <person name="LaButti K."/>
            <person name="Pangilinan J."/>
            <person name="Lipzen A."/>
            <person name="Riley R."/>
            <person name="Andreopoulos W."/>
            <person name="He G."/>
            <person name="Johnson J."/>
            <person name="Nolan M."/>
            <person name="Tritt A."/>
            <person name="Barry K.W."/>
            <person name="Grigoriev I.V."/>
            <person name="Nagy L.G."/>
            <person name="Hibbett D."/>
            <person name="Henrissat B."/>
            <person name="Matheny P.B."/>
            <person name="Labbe J."/>
            <person name="Martin F.M."/>
        </authorList>
    </citation>
    <scope>NUCLEOTIDE SEQUENCE</scope>
    <source>
        <strain evidence="1">EC-137</strain>
    </source>
</reference>
<organism evidence="1 2">
    <name type="scientific">Vararia minispora EC-137</name>
    <dbReference type="NCBI Taxonomy" id="1314806"/>
    <lineage>
        <taxon>Eukaryota</taxon>
        <taxon>Fungi</taxon>
        <taxon>Dikarya</taxon>
        <taxon>Basidiomycota</taxon>
        <taxon>Agaricomycotina</taxon>
        <taxon>Agaricomycetes</taxon>
        <taxon>Russulales</taxon>
        <taxon>Lachnocladiaceae</taxon>
        <taxon>Vararia</taxon>
    </lineage>
</organism>
<evidence type="ECO:0000313" key="2">
    <source>
        <dbReference type="Proteomes" id="UP000814128"/>
    </source>
</evidence>
<gene>
    <name evidence="1" type="ORF">K488DRAFT_88132</name>
</gene>
<keyword evidence="1" id="KW-0675">Receptor</keyword>